<dbReference type="EMBL" id="WJXA01000010">
    <property type="protein sequence ID" value="KAF7129011.1"/>
    <property type="molecule type" value="Genomic_DNA"/>
</dbReference>
<organism evidence="1 2">
    <name type="scientific">Rhododendron simsii</name>
    <name type="common">Sims's rhododendron</name>
    <dbReference type="NCBI Taxonomy" id="118357"/>
    <lineage>
        <taxon>Eukaryota</taxon>
        <taxon>Viridiplantae</taxon>
        <taxon>Streptophyta</taxon>
        <taxon>Embryophyta</taxon>
        <taxon>Tracheophyta</taxon>
        <taxon>Spermatophyta</taxon>
        <taxon>Magnoliopsida</taxon>
        <taxon>eudicotyledons</taxon>
        <taxon>Gunneridae</taxon>
        <taxon>Pentapetalae</taxon>
        <taxon>asterids</taxon>
        <taxon>Ericales</taxon>
        <taxon>Ericaceae</taxon>
        <taxon>Ericoideae</taxon>
        <taxon>Rhodoreae</taxon>
        <taxon>Rhododendron</taxon>
    </lineage>
</organism>
<accession>A0A834G979</accession>
<dbReference type="AlphaFoldDB" id="A0A834G979"/>
<comment type="caution">
    <text evidence="1">The sequence shown here is derived from an EMBL/GenBank/DDBJ whole genome shotgun (WGS) entry which is preliminary data.</text>
</comment>
<protein>
    <submittedName>
        <fullName evidence="1">Uncharacterized protein</fullName>
    </submittedName>
</protein>
<reference evidence="1" key="1">
    <citation type="submission" date="2019-11" db="EMBL/GenBank/DDBJ databases">
        <authorList>
            <person name="Liu Y."/>
            <person name="Hou J."/>
            <person name="Li T.-Q."/>
            <person name="Guan C.-H."/>
            <person name="Wu X."/>
            <person name="Wu H.-Z."/>
            <person name="Ling F."/>
            <person name="Zhang R."/>
            <person name="Shi X.-G."/>
            <person name="Ren J.-P."/>
            <person name="Chen E.-F."/>
            <person name="Sun J.-M."/>
        </authorList>
    </citation>
    <scope>NUCLEOTIDE SEQUENCE</scope>
    <source>
        <strain evidence="1">Adult_tree_wgs_1</strain>
        <tissue evidence="1">Leaves</tissue>
    </source>
</reference>
<dbReference type="OrthoDB" id="1766347at2759"/>
<gene>
    <name evidence="1" type="ORF">RHSIM_Rhsim10G0108300</name>
</gene>
<sequence length="208" mass="23605">MPRQGKPPIIHHDIATSVPLQFDLTPHFNDAHLITLNYTFKELYMVLEFAPEWNGGRWHRMKMETRKSKDQADADVRSMLQLGNDAKLPDIPDEPSMQIMVWECCGSTEKEIIRTVSAFACLHDPDIVVLVGAPNIEQRHKKLGPSGDMLFTNVHSMGTGGGSHGDVLVAYKSYMFEMEPHWHDGNGFDVVISHKAYNWFISSQQSLR</sequence>
<evidence type="ECO:0000313" key="1">
    <source>
        <dbReference type="EMBL" id="KAF7129011.1"/>
    </source>
</evidence>
<keyword evidence="2" id="KW-1185">Reference proteome</keyword>
<dbReference type="Proteomes" id="UP000626092">
    <property type="component" value="Unassembled WGS sequence"/>
</dbReference>
<name>A0A834G979_RHOSS</name>
<evidence type="ECO:0000313" key="2">
    <source>
        <dbReference type="Proteomes" id="UP000626092"/>
    </source>
</evidence>
<proteinExistence type="predicted"/>